<evidence type="ECO:0000313" key="4">
    <source>
        <dbReference type="WBParaSite" id="SBAD_0000826001-mRNA-1"/>
    </source>
</evidence>
<dbReference type="Proteomes" id="UP000270296">
    <property type="component" value="Unassembled WGS sequence"/>
</dbReference>
<dbReference type="WBParaSite" id="SBAD_0000826001-mRNA-1">
    <property type="protein sequence ID" value="SBAD_0000826001-mRNA-1"/>
    <property type="gene ID" value="SBAD_0000826001"/>
</dbReference>
<sequence length="72" mass="8058">MRWSLVGRVSSTRQRLAPCFIDSASTDGKPGQFEQSDNQHDKVTKIESRHSDHTAKRSQCLPPPFTEAVESS</sequence>
<gene>
    <name evidence="2" type="ORF">SBAD_LOCUS7964</name>
</gene>
<name>A0A183IWG7_9BILA</name>
<accession>A0A183IWG7</accession>
<reference evidence="2 3" key="2">
    <citation type="submission" date="2018-11" db="EMBL/GenBank/DDBJ databases">
        <authorList>
            <consortium name="Pathogen Informatics"/>
        </authorList>
    </citation>
    <scope>NUCLEOTIDE SEQUENCE [LARGE SCALE GENOMIC DNA]</scope>
</reference>
<keyword evidence="3" id="KW-1185">Reference proteome</keyword>
<reference evidence="4" key="1">
    <citation type="submission" date="2016-06" db="UniProtKB">
        <authorList>
            <consortium name="WormBaseParasite"/>
        </authorList>
    </citation>
    <scope>IDENTIFICATION</scope>
</reference>
<organism evidence="4">
    <name type="scientific">Soboliphyme baturini</name>
    <dbReference type="NCBI Taxonomy" id="241478"/>
    <lineage>
        <taxon>Eukaryota</taxon>
        <taxon>Metazoa</taxon>
        <taxon>Ecdysozoa</taxon>
        <taxon>Nematoda</taxon>
        <taxon>Enoplea</taxon>
        <taxon>Dorylaimia</taxon>
        <taxon>Dioctophymatida</taxon>
        <taxon>Dioctophymatoidea</taxon>
        <taxon>Soboliphymatidae</taxon>
        <taxon>Soboliphyme</taxon>
    </lineage>
</organism>
<dbReference type="AlphaFoldDB" id="A0A183IWG7"/>
<protein>
    <submittedName>
        <fullName evidence="4">Secreted protein</fullName>
    </submittedName>
</protein>
<feature type="region of interest" description="Disordered" evidence="1">
    <location>
        <begin position="21"/>
        <end position="72"/>
    </location>
</feature>
<evidence type="ECO:0000313" key="3">
    <source>
        <dbReference type="Proteomes" id="UP000270296"/>
    </source>
</evidence>
<evidence type="ECO:0000256" key="1">
    <source>
        <dbReference type="SAM" id="MobiDB-lite"/>
    </source>
</evidence>
<evidence type="ECO:0000313" key="2">
    <source>
        <dbReference type="EMBL" id="VDP14881.1"/>
    </source>
</evidence>
<proteinExistence type="predicted"/>
<feature type="compositionally biased region" description="Basic and acidic residues" evidence="1">
    <location>
        <begin position="37"/>
        <end position="55"/>
    </location>
</feature>
<dbReference type="EMBL" id="UZAM01011118">
    <property type="protein sequence ID" value="VDP14881.1"/>
    <property type="molecule type" value="Genomic_DNA"/>
</dbReference>